<accession>A0A507QL76</accession>
<dbReference type="GO" id="GO:0004040">
    <property type="term" value="F:amidase activity"/>
    <property type="evidence" value="ECO:0007669"/>
    <property type="project" value="UniProtKB-EC"/>
</dbReference>
<organism evidence="7 8">
    <name type="scientific">Monascus purpureus</name>
    <name type="common">Red mold</name>
    <name type="synonym">Monascus anka</name>
    <dbReference type="NCBI Taxonomy" id="5098"/>
    <lineage>
        <taxon>Eukaryota</taxon>
        <taxon>Fungi</taxon>
        <taxon>Dikarya</taxon>
        <taxon>Ascomycota</taxon>
        <taxon>Pezizomycotina</taxon>
        <taxon>Eurotiomycetes</taxon>
        <taxon>Eurotiomycetidae</taxon>
        <taxon>Eurotiales</taxon>
        <taxon>Aspergillaceae</taxon>
        <taxon>Monascus</taxon>
    </lineage>
</organism>
<evidence type="ECO:0000256" key="2">
    <source>
        <dbReference type="ARBA" id="ARBA00009199"/>
    </source>
</evidence>
<evidence type="ECO:0000313" key="8">
    <source>
        <dbReference type="Proteomes" id="UP000319663"/>
    </source>
</evidence>
<keyword evidence="4 7" id="KW-0378">Hydrolase</keyword>
<dbReference type="PROSITE" id="PS00571">
    <property type="entry name" value="AMIDASES"/>
    <property type="match status" value="1"/>
</dbReference>
<feature type="domain" description="Amidase" evidence="6">
    <location>
        <begin position="87"/>
        <end position="550"/>
    </location>
</feature>
<evidence type="ECO:0000256" key="4">
    <source>
        <dbReference type="ARBA" id="ARBA00022801"/>
    </source>
</evidence>
<name>A0A507QL76_MONPU</name>
<dbReference type="Pfam" id="PF01425">
    <property type="entry name" value="Amidase"/>
    <property type="match status" value="1"/>
</dbReference>
<evidence type="ECO:0000313" key="7">
    <source>
        <dbReference type="EMBL" id="TQB69296.1"/>
    </source>
</evidence>
<keyword evidence="8" id="KW-1185">Reference proteome</keyword>
<dbReference type="Gene3D" id="3.90.1300.10">
    <property type="entry name" value="Amidase signature (AS) domain"/>
    <property type="match status" value="1"/>
</dbReference>
<dbReference type="Proteomes" id="UP000319663">
    <property type="component" value="Unassembled WGS sequence"/>
</dbReference>
<evidence type="ECO:0000256" key="1">
    <source>
        <dbReference type="ARBA" id="ARBA00001311"/>
    </source>
</evidence>
<gene>
    <name evidence="7" type="primary">FAAH2_1</name>
    <name evidence="7" type="ORF">MPDQ_002093</name>
</gene>
<dbReference type="PANTHER" id="PTHR46072:SF5">
    <property type="entry name" value="GENERAL AMIDASE-C"/>
    <property type="match status" value="1"/>
</dbReference>
<dbReference type="OrthoDB" id="6428749at2759"/>
<evidence type="ECO:0000256" key="3">
    <source>
        <dbReference type="ARBA" id="ARBA00012922"/>
    </source>
</evidence>
<dbReference type="PANTHER" id="PTHR46072">
    <property type="entry name" value="AMIDASE-RELATED-RELATED"/>
    <property type="match status" value="1"/>
</dbReference>
<evidence type="ECO:0000256" key="5">
    <source>
        <dbReference type="PIRSR" id="PIRSR001221-1"/>
    </source>
</evidence>
<dbReference type="EMBL" id="VIFY01000161">
    <property type="protein sequence ID" value="TQB69296.1"/>
    <property type="molecule type" value="Genomic_DNA"/>
</dbReference>
<dbReference type="AlphaFoldDB" id="A0A507QL76"/>
<feature type="active site" description="Acyl-ester intermediate" evidence="5">
    <location>
        <position position="241"/>
    </location>
</feature>
<reference evidence="7 8" key="1">
    <citation type="submission" date="2019-06" db="EMBL/GenBank/DDBJ databases">
        <title>Wine fermentation using esterase from Monascus purpureus.</title>
        <authorList>
            <person name="Geng C."/>
            <person name="Zhang Y."/>
        </authorList>
    </citation>
    <scope>NUCLEOTIDE SEQUENCE [LARGE SCALE GENOMIC DNA]</scope>
    <source>
        <strain evidence="7">HQ1</strain>
    </source>
</reference>
<comment type="caution">
    <text evidence="7">The sequence shown here is derived from an EMBL/GenBank/DDBJ whole genome shotgun (WGS) entry which is preliminary data.</text>
</comment>
<feature type="active site" description="Charge relay system" evidence="5">
    <location>
        <position position="217"/>
    </location>
</feature>
<proteinExistence type="inferred from homology"/>
<dbReference type="InterPro" id="IPR023631">
    <property type="entry name" value="Amidase_dom"/>
</dbReference>
<dbReference type="InterPro" id="IPR020556">
    <property type="entry name" value="Amidase_CS"/>
</dbReference>
<comment type="catalytic activity">
    <reaction evidence="1">
        <text>a monocarboxylic acid amide + H2O = a monocarboxylate + NH4(+)</text>
        <dbReference type="Rhea" id="RHEA:12020"/>
        <dbReference type="ChEBI" id="CHEBI:15377"/>
        <dbReference type="ChEBI" id="CHEBI:28938"/>
        <dbReference type="ChEBI" id="CHEBI:35757"/>
        <dbReference type="ChEBI" id="CHEBI:83628"/>
        <dbReference type="EC" id="3.5.1.4"/>
    </reaction>
</comment>
<dbReference type="EC" id="3.5.1.4" evidence="3"/>
<feature type="active site" description="Charge relay system" evidence="5">
    <location>
        <position position="142"/>
    </location>
</feature>
<dbReference type="PIRSF" id="PIRSF001221">
    <property type="entry name" value="Amidase_fungi"/>
    <property type="match status" value="1"/>
</dbReference>
<dbReference type="InterPro" id="IPR036928">
    <property type="entry name" value="AS_sf"/>
</dbReference>
<comment type="similarity">
    <text evidence="2">Belongs to the amidase family.</text>
</comment>
<dbReference type="SUPFAM" id="SSF75304">
    <property type="entry name" value="Amidase signature (AS) enzymes"/>
    <property type="match status" value="1"/>
</dbReference>
<sequence length="566" mass="61079">MGVPYEIADWKSAVAAKRQELYESIPPAHRLPPALADRAAKGTLKPEDPDVLQCGILTDLDLEITSLIDAAALVSSICRGKYTSVQVTEAFCKRASIAQQCTNCLSAIFYDAAMQRARELDDHLARTGKPVGILHGLPVSVKDVFNVEGQATTGGLVSWLPNIAQDNATVAHSIIAAGGILYAKTATSQACLMVESITNVFGIVRNPHNPQLSAGGSSGGEAALVAAKGSILGSGTDGGGSIRFPAMFCGLWALKCSKGRIPTGGCGGGPQSGSESVNMGAGPMAKSVASLELWLRAQLASRPWEMDSSCIPMSWRLSEAERSQKTLTIAVIWDDGIVKPVPPVTRAVSEIANLLRQHGHKVIDLPPDKIKSIHRQAMSCTMLCNVQEGGETVMKHIEASGEPVVPRTATGSPASRLTAREVFDNHILRSRLVNEYNDLWKEYQMDAILAPAVCHPAPPHGTYISNSYATIYNMLDYVAGSIPFSTVHAVLDQARPEWYNRQPYERIEPVRFPYDLGDKEMMELYTSPDVFENAPSGVQVVCRRLMEEKCIGILKEIEALMSLARA</sequence>
<evidence type="ECO:0000259" key="6">
    <source>
        <dbReference type="Pfam" id="PF01425"/>
    </source>
</evidence>
<protein>
    <recommendedName>
        <fullName evidence="3">amidase</fullName>
        <ecNumber evidence="3">3.5.1.4</ecNumber>
    </recommendedName>
</protein>
<dbReference type="STRING" id="5098.A0A507QL76"/>